<feature type="compositionally biased region" description="Basic and acidic residues" evidence="1">
    <location>
        <begin position="32"/>
        <end position="45"/>
    </location>
</feature>
<gene>
    <name evidence="2" type="ORF">NDU88_000203</name>
</gene>
<proteinExistence type="predicted"/>
<protein>
    <submittedName>
        <fullName evidence="2">Uncharacterized protein</fullName>
    </submittedName>
</protein>
<organism evidence="2 3">
    <name type="scientific">Pleurodeles waltl</name>
    <name type="common">Iberian ribbed newt</name>
    <dbReference type="NCBI Taxonomy" id="8319"/>
    <lineage>
        <taxon>Eukaryota</taxon>
        <taxon>Metazoa</taxon>
        <taxon>Chordata</taxon>
        <taxon>Craniata</taxon>
        <taxon>Vertebrata</taxon>
        <taxon>Euteleostomi</taxon>
        <taxon>Amphibia</taxon>
        <taxon>Batrachia</taxon>
        <taxon>Caudata</taxon>
        <taxon>Salamandroidea</taxon>
        <taxon>Salamandridae</taxon>
        <taxon>Pleurodelinae</taxon>
        <taxon>Pleurodeles</taxon>
    </lineage>
</organism>
<reference evidence="2" key="1">
    <citation type="journal article" date="2022" name="bioRxiv">
        <title>Sequencing and chromosome-scale assembly of the giantPleurodeles waltlgenome.</title>
        <authorList>
            <person name="Brown T."/>
            <person name="Elewa A."/>
            <person name="Iarovenko S."/>
            <person name="Subramanian E."/>
            <person name="Araus A.J."/>
            <person name="Petzold A."/>
            <person name="Susuki M."/>
            <person name="Suzuki K.-i.T."/>
            <person name="Hayashi T."/>
            <person name="Toyoda A."/>
            <person name="Oliveira C."/>
            <person name="Osipova E."/>
            <person name="Leigh N.D."/>
            <person name="Simon A."/>
            <person name="Yun M.H."/>
        </authorList>
    </citation>
    <scope>NUCLEOTIDE SEQUENCE</scope>
    <source>
        <strain evidence="2">20211129_DDA</strain>
        <tissue evidence="2">Liver</tissue>
    </source>
</reference>
<dbReference type="Proteomes" id="UP001066276">
    <property type="component" value="Chromosome 1_2"/>
</dbReference>
<dbReference type="EMBL" id="JANPWB010000002">
    <property type="protein sequence ID" value="KAJ1204765.1"/>
    <property type="molecule type" value="Genomic_DNA"/>
</dbReference>
<evidence type="ECO:0000313" key="2">
    <source>
        <dbReference type="EMBL" id="KAJ1204765.1"/>
    </source>
</evidence>
<name>A0AAV7VXG0_PLEWA</name>
<evidence type="ECO:0000256" key="1">
    <source>
        <dbReference type="SAM" id="MobiDB-lite"/>
    </source>
</evidence>
<comment type="caution">
    <text evidence="2">The sequence shown here is derived from an EMBL/GenBank/DDBJ whole genome shotgun (WGS) entry which is preliminary data.</text>
</comment>
<feature type="region of interest" description="Disordered" evidence="1">
    <location>
        <begin position="28"/>
        <end position="57"/>
    </location>
</feature>
<sequence>MFGPWSGLGGVLGREVVPFSGGGLRVLLEASEPQRDPAGPRESRGHGGGLDPKSNCRLAGRSLFGRPGWGWMGAPPPTLDHSRTVEGPGGAAT</sequence>
<dbReference type="AlphaFoldDB" id="A0AAV7VXG0"/>
<keyword evidence="3" id="KW-1185">Reference proteome</keyword>
<evidence type="ECO:0000313" key="3">
    <source>
        <dbReference type="Proteomes" id="UP001066276"/>
    </source>
</evidence>
<accession>A0AAV7VXG0</accession>
<feature type="region of interest" description="Disordered" evidence="1">
    <location>
        <begin position="69"/>
        <end position="93"/>
    </location>
</feature>